<keyword evidence="5 7" id="KW-1133">Transmembrane helix</keyword>
<keyword evidence="9" id="KW-0762">Sugar transport</keyword>
<dbReference type="Proteomes" id="UP000321261">
    <property type="component" value="Unassembled WGS sequence"/>
</dbReference>
<feature type="domain" description="ABC transmembrane type-1" evidence="8">
    <location>
        <begin position="63"/>
        <end position="278"/>
    </location>
</feature>
<evidence type="ECO:0000256" key="5">
    <source>
        <dbReference type="ARBA" id="ARBA00022989"/>
    </source>
</evidence>
<feature type="transmembrane region" description="Helical" evidence="7">
    <location>
        <begin position="62"/>
        <end position="85"/>
    </location>
</feature>
<comment type="similarity">
    <text evidence="7">Belongs to the binding-protein-dependent transport system permease family.</text>
</comment>
<dbReference type="InterPro" id="IPR000515">
    <property type="entry name" value="MetI-like"/>
</dbReference>
<evidence type="ECO:0000256" key="1">
    <source>
        <dbReference type="ARBA" id="ARBA00004651"/>
    </source>
</evidence>
<dbReference type="PROSITE" id="PS50928">
    <property type="entry name" value="ABC_TM1"/>
    <property type="match status" value="1"/>
</dbReference>
<comment type="subcellular location">
    <subcellularLocation>
        <location evidence="1 7">Cell membrane</location>
        <topology evidence="1 7">Multi-pass membrane protein</topology>
    </subcellularLocation>
</comment>
<feature type="transmembrane region" description="Helical" evidence="7">
    <location>
        <begin position="97"/>
        <end position="121"/>
    </location>
</feature>
<keyword evidence="4 7" id="KW-0812">Transmembrane</keyword>
<keyword evidence="2 7" id="KW-0813">Transport</keyword>
<evidence type="ECO:0000256" key="6">
    <source>
        <dbReference type="ARBA" id="ARBA00023136"/>
    </source>
</evidence>
<dbReference type="CDD" id="cd06261">
    <property type="entry name" value="TM_PBP2"/>
    <property type="match status" value="1"/>
</dbReference>
<dbReference type="RefSeq" id="WP_147258550.1">
    <property type="nucleotide sequence ID" value="NZ_VIWU01000001.1"/>
</dbReference>
<name>A0A561SY03_9PSEU</name>
<dbReference type="PANTHER" id="PTHR43005">
    <property type="entry name" value="BLR7065 PROTEIN"/>
    <property type="match status" value="1"/>
</dbReference>
<feature type="transmembrane region" description="Helical" evidence="7">
    <location>
        <begin position="257"/>
        <end position="279"/>
    </location>
</feature>
<evidence type="ECO:0000313" key="9">
    <source>
        <dbReference type="EMBL" id="TWF79750.1"/>
    </source>
</evidence>
<keyword evidence="6 7" id="KW-0472">Membrane</keyword>
<organism evidence="9 10">
    <name type="scientific">Pseudonocardia hierapolitana</name>
    <dbReference type="NCBI Taxonomy" id="1128676"/>
    <lineage>
        <taxon>Bacteria</taxon>
        <taxon>Bacillati</taxon>
        <taxon>Actinomycetota</taxon>
        <taxon>Actinomycetes</taxon>
        <taxon>Pseudonocardiales</taxon>
        <taxon>Pseudonocardiaceae</taxon>
        <taxon>Pseudonocardia</taxon>
    </lineage>
</organism>
<protein>
    <submittedName>
        <fullName evidence="9">Multiple sugar transport system permease protein/N,N'-diacetylchitobiose transport system permease protein</fullName>
    </submittedName>
</protein>
<dbReference type="OrthoDB" id="9804439at2"/>
<dbReference type="GO" id="GO:0055085">
    <property type="term" value="P:transmembrane transport"/>
    <property type="evidence" value="ECO:0007669"/>
    <property type="project" value="InterPro"/>
</dbReference>
<evidence type="ECO:0000259" key="8">
    <source>
        <dbReference type="PROSITE" id="PS50928"/>
    </source>
</evidence>
<feature type="transmembrane region" description="Helical" evidence="7">
    <location>
        <begin position="195"/>
        <end position="217"/>
    </location>
</feature>
<feature type="transmembrane region" description="Helical" evidence="7">
    <location>
        <begin position="152"/>
        <end position="174"/>
    </location>
</feature>
<dbReference type="Pfam" id="PF00528">
    <property type="entry name" value="BPD_transp_1"/>
    <property type="match status" value="1"/>
</dbReference>
<evidence type="ECO:0000256" key="2">
    <source>
        <dbReference type="ARBA" id="ARBA00022448"/>
    </source>
</evidence>
<accession>A0A561SY03</accession>
<gene>
    <name evidence="9" type="ORF">FHX44_115684</name>
</gene>
<dbReference type="GO" id="GO:0005886">
    <property type="term" value="C:plasma membrane"/>
    <property type="evidence" value="ECO:0007669"/>
    <property type="project" value="UniProtKB-SubCell"/>
</dbReference>
<reference evidence="9 10" key="1">
    <citation type="submission" date="2019-06" db="EMBL/GenBank/DDBJ databases">
        <title>Sequencing the genomes of 1000 actinobacteria strains.</title>
        <authorList>
            <person name="Klenk H.-P."/>
        </authorList>
    </citation>
    <scope>NUCLEOTIDE SEQUENCE [LARGE SCALE GENOMIC DNA]</scope>
    <source>
        <strain evidence="9 10">DSM 45671</strain>
    </source>
</reference>
<dbReference type="EMBL" id="VIWU01000001">
    <property type="protein sequence ID" value="TWF79750.1"/>
    <property type="molecule type" value="Genomic_DNA"/>
</dbReference>
<comment type="caution">
    <text evidence="9">The sequence shown here is derived from an EMBL/GenBank/DDBJ whole genome shotgun (WGS) entry which is preliminary data.</text>
</comment>
<evidence type="ECO:0000256" key="3">
    <source>
        <dbReference type="ARBA" id="ARBA00022475"/>
    </source>
</evidence>
<keyword evidence="10" id="KW-1185">Reference proteome</keyword>
<feature type="transmembrane region" description="Helical" evidence="7">
    <location>
        <begin position="7"/>
        <end position="26"/>
    </location>
</feature>
<proteinExistence type="inferred from homology"/>
<dbReference type="PANTHER" id="PTHR43005:SF1">
    <property type="entry name" value="SPERMIDINE_PUTRESCINE TRANSPORT SYSTEM PERMEASE PROTEIN"/>
    <property type="match status" value="1"/>
</dbReference>
<dbReference type="InterPro" id="IPR035906">
    <property type="entry name" value="MetI-like_sf"/>
</dbReference>
<evidence type="ECO:0000313" key="10">
    <source>
        <dbReference type="Proteomes" id="UP000321261"/>
    </source>
</evidence>
<dbReference type="AlphaFoldDB" id="A0A561SY03"/>
<evidence type="ECO:0000256" key="4">
    <source>
        <dbReference type="ARBA" id="ARBA00022692"/>
    </source>
</evidence>
<dbReference type="SUPFAM" id="SSF161098">
    <property type="entry name" value="MetI-like"/>
    <property type="match status" value="1"/>
</dbReference>
<dbReference type="Gene3D" id="1.10.3720.10">
    <property type="entry name" value="MetI-like"/>
    <property type="match status" value="1"/>
</dbReference>
<sequence>MRRREFLALVTPSVLVMGGLLVLPLHRTLEWSLERVNYGEAGTFVGLANYGAALSDPRLGQAVLFTVGLTLAVTAALIVGGYLLAVMVNGLGRSKPWVLGILLISYVIPHVVGGAMFSWLFDANFGGVVNHLVTLVTGQDVLWFTDPWPNRVIVALNTIWFMLPFAMLVIIAGLQGVPGELLEAARIDGASAVRTHWSVIIPSIRGVLGFVAIISIMDILRTFDQLVALSPQAVQLGNESIMLYIFNVAFQDGGQQLGLGSAVNVLLILLIVLMLFPFIRGIAKEARQA</sequence>
<keyword evidence="3" id="KW-1003">Cell membrane</keyword>
<evidence type="ECO:0000256" key="7">
    <source>
        <dbReference type="RuleBase" id="RU363032"/>
    </source>
</evidence>